<reference evidence="4 5" key="1">
    <citation type="submission" date="2020-01" db="EMBL/GenBank/DDBJ databases">
        <title>Ponticoccus aerotolerans gen. nov., sp. nov., an anaerobic bacterium and proposal of Ponticoccusceae fam. nov., Ponticoccusles ord. nov. and Ponticoccuse classis nov. in the phylum Kiritimatiellaeota.</title>
        <authorList>
            <person name="Zhou L.Y."/>
            <person name="Du Z.J."/>
        </authorList>
    </citation>
    <scope>NUCLEOTIDE SEQUENCE [LARGE SCALE GENOMIC DNA]</scope>
    <source>
        <strain evidence="4 5">S-5007</strain>
    </source>
</reference>
<dbReference type="EMBL" id="CP047593">
    <property type="protein sequence ID" value="QHI70113.1"/>
    <property type="molecule type" value="Genomic_DNA"/>
</dbReference>
<evidence type="ECO:0000313" key="5">
    <source>
        <dbReference type="Proteomes" id="UP000464954"/>
    </source>
</evidence>
<evidence type="ECO:0000256" key="1">
    <source>
        <dbReference type="ARBA" id="ARBA00023015"/>
    </source>
</evidence>
<dbReference type="InterPro" id="IPR018060">
    <property type="entry name" value="HTH_AraC"/>
</dbReference>
<evidence type="ECO:0000259" key="3">
    <source>
        <dbReference type="PROSITE" id="PS01124"/>
    </source>
</evidence>
<dbReference type="Gene3D" id="1.10.10.60">
    <property type="entry name" value="Homeodomain-like"/>
    <property type="match status" value="1"/>
</dbReference>
<dbReference type="AlphaFoldDB" id="A0A6P1MAJ2"/>
<dbReference type="PROSITE" id="PS01124">
    <property type="entry name" value="HTH_ARAC_FAMILY_2"/>
    <property type="match status" value="1"/>
</dbReference>
<dbReference type="KEGG" id="taer:GT409_11885"/>
<keyword evidence="5" id="KW-1185">Reference proteome</keyword>
<evidence type="ECO:0000256" key="2">
    <source>
        <dbReference type="ARBA" id="ARBA00023163"/>
    </source>
</evidence>
<dbReference type="Proteomes" id="UP000464954">
    <property type="component" value="Chromosome"/>
</dbReference>
<keyword evidence="1" id="KW-0805">Transcription regulation</keyword>
<proteinExistence type="predicted"/>
<organism evidence="4 5">
    <name type="scientific">Tichowtungia aerotolerans</name>
    <dbReference type="NCBI Taxonomy" id="2697043"/>
    <lineage>
        <taxon>Bacteria</taxon>
        <taxon>Pseudomonadati</taxon>
        <taxon>Kiritimatiellota</taxon>
        <taxon>Tichowtungiia</taxon>
        <taxon>Tichowtungiales</taxon>
        <taxon>Tichowtungiaceae</taxon>
        <taxon>Tichowtungia</taxon>
    </lineage>
</organism>
<gene>
    <name evidence="4" type="ORF">GT409_11885</name>
</gene>
<feature type="domain" description="HTH araC/xylS-type" evidence="3">
    <location>
        <begin position="1"/>
        <end position="48"/>
    </location>
</feature>
<dbReference type="GO" id="GO:0003700">
    <property type="term" value="F:DNA-binding transcription factor activity"/>
    <property type="evidence" value="ECO:0007669"/>
    <property type="project" value="InterPro"/>
</dbReference>
<keyword evidence="2" id="KW-0804">Transcription</keyword>
<name>A0A6P1MAJ2_9BACT</name>
<accession>A0A6P1MAJ2</accession>
<protein>
    <recommendedName>
        <fullName evidence="3">HTH araC/xylS-type domain-containing protein</fullName>
    </recommendedName>
</protein>
<evidence type="ECO:0000313" key="4">
    <source>
        <dbReference type="EMBL" id="QHI70113.1"/>
    </source>
</evidence>
<dbReference type="InterPro" id="IPR009057">
    <property type="entry name" value="Homeodomain-like_sf"/>
</dbReference>
<dbReference type="GO" id="GO:0043565">
    <property type="term" value="F:sequence-specific DNA binding"/>
    <property type="evidence" value="ECO:0007669"/>
    <property type="project" value="InterPro"/>
</dbReference>
<sequence length="54" mass="6120">MERAKELLFSTDGPVLRLARGCGFNTVEQLEYNFPKLVGMSATQYRKSPKTNLI</sequence>
<dbReference type="SUPFAM" id="SSF46689">
    <property type="entry name" value="Homeodomain-like"/>
    <property type="match status" value="1"/>
</dbReference>